<dbReference type="PANTHER" id="PTHR43022">
    <property type="entry name" value="PROTEIN SMF"/>
    <property type="match status" value="1"/>
</dbReference>
<proteinExistence type="inferred from homology"/>
<organism evidence="3 4">
    <name type="scientific">candidate division WWE3 bacterium CG_4_10_14_0_2_um_filter_41_14</name>
    <dbReference type="NCBI Taxonomy" id="1975072"/>
    <lineage>
        <taxon>Bacteria</taxon>
        <taxon>Katanobacteria</taxon>
    </lineage>
</organism>
<comment type="caution">
    <text evidence="3">The sequence shown here is derived from an EMBL/GenBank/DDBJ whole genome shotgun (WGS) entry which is preliminary data.</text>
</comment>
<reference evidence="4" key="1">
    <citation type="submission" date="2017-09" db="EMBL/GenBank/DDBJ databases">
        <title>Depth-based differentiation of microbial function through sediment-hosted aquifers and enrichment of novel symbionts in the deep terrestrial subsurface.</title>
        <authorList>
            <person name="Probst A.J."/>
            <person name="Ladd B."/>
            <person name="Jarett J.K."/>
            <person name="Geller-Mcgrath D.E."/>
            <person name="Sieber C.M.K."/>
            <person name="Emerson J.B."/>
            <person name="Anantharaman K."/>
            <person name="Thomas B.C."/>
            <person name="Malmstrom R."/>
            <person name="Stieglmeier M."/>
            <person name="Klingl A."/>
            <person name="Woyke T."/>
            <person name="Ryan C.M."/>
            <person name="Banfield J.F."/>
        </authorList>
    </citation>
    <scope>NUCLEOTIDE SEQUENCE [LARGE SCALE GENOMIC DNA]</scope>
</reference>
<dbReference type="Proteomes" id="UP000228920">
    <property type="component" value="Unassembled WGS sequence"/>
</dbReference>
<dbReference type="EMBL" id="PFNL01000197">
    <property type="protein sequence ID" value="PIZ44082.1"/>
    <property type="molecule type" value="Genomic_DNA"/>
</dbReference>
<dbReference type="GO" id="GO:0009294">
    <property type="term" value="P:DNA-mediated transformation"/>
    <property type="evidence" value="ECO:0007669"/>
    <property type="project" value="InterPro"/>
</dbReference>
<protein>
    <submittedName>
        <fullName evidence="3">DNA-protecting protein DprA</fullName>
    </submittedName>
</protein>
<dbReference type="NCBIfam" id="TIGR00732">
    <property type="entry name" value="dprA"/>
    <property type="match status" value="1"/>
</dbReference>
<gene>
    <name evidence="3" type="primary">dprA</name>
    <name evidence="3" type="ORF">COY32_07190</name>
</gene>
<name>A0A2M7TEJ2_UNCKA</name>
<evidence type="ECO:0000313" key="3">
    <source>
        <dbReference type="EMBL" id="PIZ44082.1"/>
    </source>
</evidence>
<comment type="similarity">
    <text evidence="1">Belongs to the DprA/Smf family.</text>
</comment>
<dbReference type="InterPro" id="IPR003488">
    <property type="entry name" value="DprA"/>
</dbReference>
<feature type="domain" description="Smf/DprA SLOG" evidence="2">
    <location>
        <begin position="71"/>
        <end position="280"/>
    </location>
</feature>
<evidence type="ECO:0000259" key="2">
    <source>
        <dbReference type="Pfam" id="PF02481"/>
    </source>
</evidence>
<dbReference type="Pfam" id="PF05584">
    <property type="entry name" value="Sulfolobus_pRN"/>
    <property type="match status" value="1"/>
</dbReference>
<evidence type="ECO:0000256" key="1">
    <source>
        <dbReference type="ARBA" id="ARBA00006525"/>
    </source>
</evidence>
<dbReference type="Pfam" id="PF02481">
    <property type="entry name" value="DNA_processg_A"/>
    <property type="match status" value="1"/>
</dbReference>
<sequence>MVEDLGELIAVIRLHHTDGFGNAGLLSAFGDSNDPQKIVANFNAYSKTPLSFSEKDALKIVETITKLHIGVIPYYDNDYPPQLREIHSPPAMLYTRGDPTILSEKYSLAVVGTRKYTSYGKNVCSILLPDIARNRIPIISGMALGIDGFAHEQALKYHCPTVAVLGSGVNVITPIQHTHLYEQIVEHGCVVSEFPVNLPAAKYTFSQRNRIVAGLANSLLVIEAGEQSGTMITTNFALEQGKDVCVVPGPITSSSSQGTNRLLKLGATAITSPQDLLDQFFLSSATQSTQKVENPTHQHILDEIHRGCNTLEAIQEKTLIQTQELLLAISELELCGMITREGDSRVSLT</sequence>
<dbReference type="InterPro" id="IPR057666">
    <property type="entry name" value="DrpA_SLOG"/>
</dbReference>
<evidence type="ECO:0000313" key="4">
    <source>
        <dbReference type="Proteomes" id="UP000228920"/>
    </source>
</evidence>
<accession>A0A2M7TEJ2</accession>
<dbReference type="PANTHER" id="PTHR43022:SF1">
    <property type="entry name" value="PROTEIN SMF"/>
    <property type="match status" value="1"/>
</dbReference>
<dbReference type="Gene3D" id="3.40.50.450">
    <property type="match status" value="1"/>
</dbReference>
<dbReference type="AlphaFoldDB" id="A0A2M7TEJ2"/>
<dbReference type="InterPro" id="IPR008848">
    <property type="entry name" value="Plasmid_regulator_arc"/>
</dbReference>
<dbReference type="SUPFAM" id="SSF102405">
    <property type="entry name" value="MCP/YpsA-like"/>
    <property type="match status" value="1"/>
</dbReference>